<reference evidence="1 2" key="1">
    <citation type="submission" date="2023-02" db="EMBL/GenBank/DDBJ databases">
        <title>LHISI_Scaffold_Assembly.</title>
        <authorList>
            <person name="Stuart O.P."/>
            <person name="Cleave R."/>
            <person name="Magrath M.J.L."/>
            <person name="Mikheyev A.S."/>
        </authorList>
    </citation>
    <scope>NUCLEOTIDE SEQUENCE [LARGE SCALE GENOMIC DNA]</scope>
    <source>
        <strain evidence="1">Daus_M_001</strain>
        <tissue evidence="1">Leg muscle</tissue>
    </source>
</reference>
<dbReference type="Gene3D" id="2.70.130.10">
    <property type="entry name" value="Mannose-6-phosphate receptor binding domain"/>
    <property type="match status" value="1"/>
</dbReference>
<sequence>MQDELCTFFFVWHSQEVCFPSYQVACMATDEEGMVYDLSPLSLMSGNHVSRYRDATGHVLKFAINVCRSVVVGYAIVCRYQAAICMENISLADGHNK</sequence>
<dbReference type="InterPro" id="IPR000479">
    <property type="entry name" value="CIMR_rpt"/>
</dbReference>
<protein>
    <submittedName>
        <fullName evidence="1">Uncharacterized protein</fullName>
    </submittedName>
</protein>
<proteinExistence type="predicted"/>
<gene>
    <name evidence="1" type="ORF">PR048_006276</name>
</gene>
<keyword evidence="2" id="KW-1185">Reference proteome</keyword>
<accession>A0ABQ9IBI0</accession>
<organism evidence="1 2">
    <name type="scientific">Dryococelus australis</name>
    <dbReference type="NCBI Taxonomy" id="614101"/>
    <lineage>
        <taxon>Eukaryota</taxon>
        <taxon>Metazoa</taxon>
        <taxon>Ecdysozoa</taxon>
        <taxon>Arthropoda</taxon>
        <taxon>Hexapoda</taxon>
        <taxon>Insecta</taxon>
        <taxon>Pterygota</taxon>
        <taxon>Neoptera</taxon>
        <taxon>Polyneoptera</taxon>
        <taxon>Phasmatodea</taxon>
        <taxon>Verophasmatodea</taxon>
        <taxon>Anareolatae</taxon>
        <taxon>Phasmatidae</taxon>
        <taxon>Eurycanthinae</taxon>
        <taxon>Dryococelus</taxon>
    </lineage>
</organism>
<dbReference type="SUPFAM" id="SSF50911">
    <property type="entry name" value="Mannose 6-phosphate receptor domain"/>
    <property type="match status" value="1"/>
</dbReference>
<evidence type="ECO:0000313" key="2">
    <source>
        <dbReference type="Proteomes" id="UP001159363"/>
    </source>
</evidence>
<dbReference type="Pfam" id="PF00878">
    <property type="entry name" value="CIMR"/>
    <property type="match status" value="1"/>
</dbReference>
<evidence type="ECO:0000313" key="1">
    <source>
        <dbReference type="EMBL" id="KAJ8893676.1"/>
    </source>
</evidence>
<dbReference type="EMBL" id="JARBHB010000002">
    <property type="protein sequence ID" value="KAJ8893676.1"/>
    <property type="molecule type" value="Genomic_DNA"/>
</dbReference>
<name>A0ABQ9IBI0_9NEOP</name>
<dbReference type="Proteomes" id="UP001159363">
    <property type="component" value="Chromosome 2"/>
</dbReference>
<dbReference type="InterPro" id="IPR009011">
    <property type="entry name" value="Man6P_isomerase_rcpt-bd_dom_sf"/>
</dbReference>
<comment type="caution">
    <text evidence="1">The sequence shown here is derived from an EMBL/GenBank/DDBJ whole genome shotgun (WGS) entry which is preliminary data.</text>
</comment>